<dbReference type="EMBL" id="AP012547">
    <property type="protein sequence ID" value="BAO27837.1"/>
    <property type="molecule type" value="Genomic_DNA"/>
</dbReference>
<dbReference type="Proteomes" id="UP000031637">
    <property type="component" value="Chromosome"/>
</dbReference>
<keyword evidence="3" id="KW-1185">Reference proteome</keyword>
<gene>
    <name evidence="2" type="ORF">SUTH_00017</name>
</gene>
<feature type="region of interest" description="Disordered" evidence="1">
    <location>
        <begin position="1400"/>
        <end position="1470"/>
    </location>
</feature>
<dbReference type="KEGG" id="shd:SUTH_00017"/>
<dbReference type="InterPro" id="IPR027417">
    <property type="entry name" value="P-loop_NTPase"/>
</dbReference>
<dbReference type="PANTHER" id="PTHR30121:SF6">
    <property type="entry name" value="SLR6007 PROTEIN"/>
    <property type="match status" value="1"/>
</dbReference>
<accession>W0SAG0</accession>
<dbReference type="STRING" id="1223802.SUTH_00017"/>
<protein>
    <recommendedName>
        <fullName evidence="4">Helicase HerA central domain-containing protein</fullName>
    </recommendedName>
</protein>
<dbReference type="Gene3D" id="3.40.50.300">
    <property type="entry name" value="P-loop containing nucleotide triphosphate hydrolases"/>
    <property type="match status" value="2"/>
</dbReference>
<dbReference type="SUPFAM" id="SSF52540">
    <property type="entry name" value="P-loop containing nucleoside triphosphate hydrolases"/>
    <property type="match status" value="1"/>
</dbReference>
<evidence type="ECO:0000313" key="3">
    <source>
        <dbReference type="Proteomes" id="UP000031637"/>
    </source>
</evidence>
<dbReference type="OrthoDB" id="9806951at2"/>
<reference evidence="2 3" key="1">
    <citation type="journal article" date="2014" name="Syst. Appl. Microbiol.">
        <title>Complete genomes of freshwater sulfur oxidizers Sulfuricella denitrificans skB26 and Sulfuritalea hydrogenivorans sk43H: genetic insights into the sulfur oxidation pathway of betaproteobacteria.</title>
        <authorList>
            <person name="Watanabe T."/>
            <person name="Kojima H."/>
            <person name="Fukui M."/>
        </authorList>
    </citation>
    <scope>NUCLEOTIDE SEQUENCE [LARGE SCALE GENOMIC DNA]</scope>
    <source>
        <strain evidence="2">DSM22779</strain>
    </source>
</reference>
<proteinExistence type="predicted"/>
<dbReference type="InterPro" id="IPR051162">
    <property type="entry name" value="T4SS_component"/>
</dbReference>
<sequence>MKRIAQELASRIRDRVRNQVADLQGATAEFRTVFHGPPHDLMLEVLQLLADEGGIEVALPNGQLMLLPVLLQLDQLPPGQHNPAVGASGQCEPSHLLSVRNSQSPSFVALLAPGGRQVSLSLSSASDEFGLAAASNSATATISDWLNDQFIQKLIDDALDRHPWTSAEQRHDAHRLVEESAKGADEAHRHSVDRRGAWAVLSRIWSISDPSVPFGTSLSLACGFPPMDDGFVDAGEQIGVLGDLAGDMEDAGFTGGFERICANAEPDDLPPLNVVRDHLVQKCDRPTAFPRAPQYFYAPFQGDEIGEPPHWWSYLTVEKWKRLLEDTSDRPRGAIKIECVNSIIPVARGINAVVLSDVELEVSLPEAREAPVDVSVVREGAVANKRDWRLAVSGASRLVDDVLPVHGSQLRYSAEAVGFKKGSVRVISLSTWKPGFIVYSRTASKIAAPKASRDKKTKVTYETSLTLNGQGRHYLDVYVGLGVSVGDTASGSDESGGVAEERTSPIAKASETTYGFEVDATADCFYDIVIQRDGEPEATVRIYLTCEDSTPDHCGSEFERLIRMNRHRRATTDVHVNRHLRCTDLEGWMLDQDQIAHSFYPLALAADYASDWRARDWGSQQDTILSKGAFLHDPRPEPSAFQPPAQFLECRQDLAARVRGKDGNGLVEAAKLGEWLANDAGFAETVEGYVRSYLEWLEAEPSVAAWIDLSILTEFESDGATLVPEPYAILVSPLHPIRLAWHCLAQRTLFQAARKLPCPAASILDPDAVPDSIVLPLITASGDIKGRPFLSVECSSDYWSVLWNSERLDRLPRLAGRAPFDRELGILVGGVASGFSVSQVHRALGDVSAMLVAKPVLNVLVTSAAGQNSACNEGLVSWCRKAFGASDEPAMQLRSLGPRHIQILDGRDDSARPDDAEISNLAEDTGNSVRWYGTGDSGIRPDLGIIAQLETSSEGCDSTKVGSPIGFGGLIRYRVRQQLKAGSGAFLSESRTGYATPPSGDGLADKTMAAIVRLENVGPSKIGYTFAPSVNAIKKVLTEANADYAAVSSSAIDPACFLGGWLEGTYLWDYDLPSYSSRAGDSNGYYLLSGIKDLDRETLRLVLCRLPGCEEISDSRLDEAILEVARRGIPTVRGLSSGHSGASGDLGLFVASRVLQDEFRINQMAGQGLLPTLVESDLETQLLLVIPIDPFKGYLDDLTHAVGKESNQRPDLIVVGIRLSESRVSMKLTAVEVKYRSANGPMPVAACQDALGQSKSLSDLFGELRKRALDPDLSMWKLAFQHLLTSMIGFGFRVYSQQSHVAKQGSKWSGYHARVVEAILSDETALEIDKHGRLIVIDGSTSSGPRDTDGDGFKETIVLGHSDAASVVKDDTPSIYAAIGAGLGDWGMFPAALKAAGAAEIPPPKSAPTPDNVDAASKQESPSATDSGEELPEPDGVSEPTEPEGTPSTTTPPQATGPESPEGVSHPGKASSGIEVLIGETVDGFRPETRRVNLSDTRLNQLNVGVVGDLGTGKTQLLKSLVYQIAKSGKDNQGVTPRVLIFDYKKDYSSEDFVKAVGAKVVKPHHLPLNLFDVAGAGESMTPWLDRFKFFSDVLDKIYTGIGPVQRQQLKRAVREAYENCKLLGRQPTIYDVHSNYQVLLGNKSDAPLSIIDDLVDMEIFSREPIAGDGFDKFLDGIVIISLDALGQDDKSKNMLVAIMLNMFYEHMLRIPKRPYIGASPQLRVIDSFLLVDEADNIMRYEFDVLRKVLLQGREFGVGVILASQYLKHFKAGATDYREPLLTWFIHKVPNVTPQELGALGLSGETSPLAERVKSLAVHECLFKTFDVLGEVLKGTPFYSLLHRDS</sequence>
<evidence type="ECO:0000313" key="2">
    <source>
        <dbReference type="EMBL" id="BAO27837.1"/>
    </source>
</evidence>
<organism evidence="2 3">
    <name type="scientific">Sulfuritalea hydrogenivorans sk43H</name>
    <dbReference type="NCBI Taxonomy" id="1223802"/>
    <lineage>
        <taxon>Bacteria</taxon>
        <taxon>Pseudomonadati</taxon>
        <taxon>Pseudomonadota</taxon>
        <taxon>Betaproteobacteria</taxon>
        <taxon>Nitrosomonadales</taxon>
        <taxon>Sterolibacteriaceae</taxon>
        <taxon>Sulfuritalea</taxon>
    </lineage>
</organism>
<dbReference type="HOGENOM" id="CLU_237856_0_0_4"/>
<dbReference type="PANTHER" id="PTHR30121">
    <property type="entry name" value="UNCHARACTERIZED PROTEIN YJGR-RELATED"/>
    <property type="match status" value="1"/>
</dbReference>
<feature type="compositionally biased region" description="Low complexity" evidence="1">
    <location>
        <begin position="1438"/>
        <end position="1453"/>
    </location>
</feature>
<name>W0SAG0_9PROT</name>
<evidence type="ECO:0008006" key="4">
    <source>
        <dbReference type="Google" id="ProtNLM"/>
    </source>
</evidence>
<evidence type="ECO:0000256" key="1">
    <source>
        <dbReference type="SAM" id="MobiDB-lite"/>
    </source>
</evidence>